<accession>A0A8J3BGZ3</accession>
<organism evidence="1 2">
    <name type="scientific">Calditerricola satsumensis</name>
    <dbReference type="NCBI Taxonomy" id="373054"/>
    <lineage>
        <taxon>Bacteria</taxon>
        <taxon>Bacillati</taxon>
        <taxon>Bacillota</taxon>
        <taxon>Bacilli</taxon>
        <taxon>Bacillales</taxon>
        <taxon>Bacillaceae</taxon>
        <taxon>Calditerricola</taxon>
    </lineage>
</organism>
<dbReference type="AlphaFoldDB" id="A0A8J3BGZ3"/>
<comment type="caution">
    <text evidence="1">The sequence shown here is derived from an EMBL/GenBank/DDBJ whole genome shotgun (WGS) entry which is preliminary data.</text>
</comment>
<name>A0A8J3BGZ3_9BACI</name>
<evidence type="ECO:0000313" key="1">
    <source>
        <dbReference type="EMBL" id="GGK02889.1"/>
    </source>
</evidence>
<dbReference type="Proteomes" id="UP000637720">
    <property type="component" value="Unassembled WGS sequence"/>
</dbReference>
<reference evidence="1" key="2">
    <citation type="submission" date="2020-09" db="EMBL/GenBank/DDBJ databases">
        <authorList>
            <person name="Sun Q."/>
            <person name="Ohkuma M."/>
        </authorList>
    </citation>
    <scope>NUCLEOTIDE SEQUENCE</scope>
    <source>
        <strain evidence="1">JCM 14719</strain>
    </source>
</reference>
<protein>
    <recommendedName>
        <fullName evidence="3">Inhibitor of sigma-G Gin</fullName>
    </recommendedName>
</protein>
<gene>
    <name evidence="1" type="ORF">GCM10007043_16150</name>
</gene>
<dbReference type="RefSeq" id="WP_054671499.1">
    <property type="nucleotide sequence ID" value="NZ_BMOF01000033.1"/>
</dbReference>
<evidence type="ECO:0000313" key="2">
    <source>
        <dbReference type="Proteomes" id="UP000637720"/>
    </source>
</evidence>
<sequence length="60" mass="7455">MSRDRNPCIVCGLVHPEGITVWRAFICRRCEREMVRTDVHDERYRYFVQRMRRILWKKDA</sequence>
<dbReference type="InterPro" id="IPR019700">
    <property type="entry name" value="Sigma-G_inhibitor_Gin"/>
</dbReference>
<keyword evidence="2" id="KW-1185">Reference proteome</keyword>
<dbReference type="Pfam" id="PF10764">
    <property type="entry name" value="Gin"/>
    <property type="match status" value="1"/>
</dbReference>
<reference evidence="1" key="1">
    <citation type="journal article" date="2014" name="Int. J. Syst. Evol. Microbiol.">
        <title>Complete genome sequence of Corynebacterium casei LMG S-19264T (=DSM 44701T), isolated from a smear-ripened cheese.</title>
        <authorList>
            <consortium name="US DOE Joint Genome Institute (JGI-PGF)"/>
            <person name="Walter F."/>
            <person name="Albersmeier A."/>
            <person name="Kalinowski J."/>
            <person name="Ruckert C."/>
        </authorList>
    </citation>
    <scope>NUCLEOTIDE SEQUENCE</scope>
    <source>
        <strain evidence="1">JCM 14719</strain>
    </source>
</reference>
<evidence type="ECO:0008006" key="3">
    <source>
        <dbReference type="Google" id="ProtNLM"/>
    </source>
</evidence>
<dbReference type="EMBL" id="BMOF01000033">
    <property type="protein sequence ID" value="GGK02889.1"/>
    <property type="molecule type" value="Genomic_DNA"/>
</dbReference>
<proteinExistence type="predicted"/>